<evidence type="ECO:0000256" key="1">
    <source>
        <dbReference type="SAM" id="MobiDB-lite"/>
    </source>
</evidence>
<gene>
    <name evidence="3" type="ORF">FRACYDRAFT_264061</name>
</gene>
<dbReference type="AlphaFoldDB" id="A0A1E7EUU3"/>
<dbReference type="Proteomes" id="UP000095751">
    <property type="component" value="Unassembled WGS sequence"/>
</dbReference>
<keyword evidence="4" id="KW-1185">Reference proteome</keyword>
<keyword evidence="2" id="KW-1133">Transmembrane helix</keyword>
<feature type="region of interest" description="Disordered" evidence="1">
    <location>
        <begin position="91"/>
        <end position="121"/>
    </location>
</feature>
<reference evidence="3 4" key="1">
    <citation type="submission" date="2016-09" db="EMBL/GenBank/DDBJ databases">
        <title>Extensive genetic diversity and differential bi-allelic expression allows diatom success in the polar Southern Ocean.</title>
        <authorList>
            <consortium name="DOE Joint Genome Institute"/>
            <person name="Mock T."/>
            <person name="Otillar R.P."/>
            <person name="Strauss J."/>
            <person name="Dupont C."/>
            <person name="Frickenhaus S."/>
            <person name="Maumus F."/>
            <person name="Mcmullan M."/>
            <person name="Sanges R."/>
            <person name="Schmutz J."/>
            <person name="Toseland A."/>
            <person name="Valas R."/>
            <person name="Veluchamy A."/>
            <person name="Ward B.J."/>
            <person name="Allen A."/>
            <person name="Barry K."/>
            <person name="Falciatore A."/>
            <person name="Ferrante M."/>
            <person name="Fortunato A.E."/>
            <person name="Gloeckner G."/>
            <person name="Gruber A."/>
            <person name="Hipkin R."/>
            <person name="Janech M."/>
            <person name="Kroth P."/>
            <person name="Leese F."/>
            <person name="Lindquist E."/>
            <person name="Lyon B.R."/>
            <person name="Martin J."/>
            <person name="Mayer C."/>
            <person name="Parker M."/>
            <person name="Quesneville H."/>
            <person name="Raymond J."/>
            <person name="Uhlig C."/>
            <person name="Valentin K.U."/>
            <person name="Worden A.Z."/>
            <person name="Armbrust E.V."/>
            <person name="Bowler C."/>
            <person name="Green B."/>
            <person name="Moulton V."/>
            <person name="Van Oosterhout C."/>
            <person name="Grigoriev I."/>
        </authorList>
    </citation>
    <scope>NUCLEOTIDE SEQUENCE [LARGE SCALE GENOMIC DNA]</scope>
    <source>
        <strain evidence="3 4">CCMP1102</strain>
    </source>
</reference>
<evidence type="ECO:0000313" key="3">
    <source>
        <dbReference type="EMBL" id="OEU09751.1"/>
    </source>
</evidence>
<evidence type="ECO:0000256" key="2">
    <source>
        <dbReference type="SAM" id="Phobius"/>
    </source>
</evidence>
<keyword evidence="2" id="KW-0812">Transmembrane</keyword>
<dbReference type="EMBL" id="KV784374">
    <property type="protein sequence ID" value="OEU09751.1"/>
    <property type="molecule type" value="Genomic_DNA"/>
</dbReference>
<evidence type="ECO:0000313" key="4">
    <source>
        <dbReference type="Proteomes" id="UP000095751"/>
    </source>
</evidence>
<dbReference type="KEGG" id="fcy:FRACYDRAFT_264061"/>
<sequence>MVNAKNPLELSIVLELKIKSFLKFTQSIDLKRLKFSTSTYASIASSTIATSSSDGISSSNVIVDNVSDDEHPSIIQLPIIKTAVGGIKLTDSTTHTSSTSSSRKIKDITTNNKQKLDNNNEKGILNSSSRNLNNNDVTTNLWTMNDPTIDYSENEFDGTNRLRLGYTTSDMIDETMFTSTWWTTDCKAGGKKIETTGVGYRFIYTSSTDQLGDGTGTREWYVAFIAAPVLLADADEANSNIYKEYWQDGSKYGMVEVCVRVSLQTPAGIEVNYVENILTIHYYFSDGFYIVDEFNVERPEDKMITGARRRGSNPRPPICGEITATPHTEVTGIDMGSTLRAYDCSSMTTGLKSQGMVLRVCIEPMPSAILDGFRMKAIETFSYEKYSTEDPDALPFIQDAVIDSKQVEDQLTLFTCVRGQEQCIIETMLINFVPISPNFLQLTSIDLKTCGLVLLLCCTNCNYSVICFKHAGRVILQSIRAIFYQTKGNVEGRGVATMQLGNFAGDDVEGVNRQRSLRSTTPIRKRQLLGGWKSIERRNLQEQESDPEDISQEISIDFEVDKTLDQQQNTASSLSQTTIFHSIGASIGIICLLLFNVFAVAMLVMQFPYFSDTRLYLKQKSMTRT</sequence>
<feature type="transmembrane region" description="Helical" evidence="2">
    <location>
        <begin position="583"/>
        <end position="610"/>
    </location>
</feature>
<keyword evidence="2" id="KW-0472">Membrane</keyword>
<name>A0A1E7EUU3_9STRA</name>
<organism evidence="3 4">
    <name type="scientific">Fragilariopsis cylindrus CCMP1102</name>
    <dbReference type="NCBI Taxonomy" id="635003"/>
    <lineage>
        <taxon>Eukaryota</taxon>
        <taxon>Sar</taxon>
        <taxon>Stramenopiles</taxon>
        <taxon>Ochrophyta</taxon>
        <taxon>Bacillariophyta</taxon>
        <taxon>Bacillariophyceae</taxon>
        <taxon>Bacillariophycidae</taxon>
        <taxon>Bacillariales</taxon>
        <taxon>Bacillariaceae</taxon>
        <taxon>Fragilariopsis</taxon>
    </lineage>
</organism>
<proteinExistence type="predicted"/>
<accession>A0A1E7EUU3</accession>
<feature type="compositionally biased region" description="Low complexity" evidence="1">
    <location>
        <begin position="91"/>
        <end position="102"/>
    </location>
</feature>
<dbReference type="InParanoid" id="A0A1E7EUU3"/>
<protein>
    <submittedName>
        <fullName evidence="3">Uncharacterized protein</fullName>
    </submittedName>
</protein>